<evidence type="ECO:0000313" key="10">
    <source>
        <dbReference type="EMBL" id="CAG9854681.1"/>
    </source>
</evidence>
<keyword evidence="4" id="KW-0788">Thiol protease</keyword>
<dbReference type="PROSITE" id="PS00139">
    <property type="entry name" value="THIOL_PROTEASE_CYS"/>
    <property type="match status" value="1"/>
</dbReference>
<dbReference type="Pfam" id="PF08246">
    <property type="entry name" value="Inhibitor_I29"/>
    <property type="match status" value="1"/>
</dbReference>
<keyword evidence="5" id="KW-0865">Zymogen</keyword>
<dbReference type="SMART" id="SM00848">
    <property type="entry name" value="Inhibitor_I29"/>
    <property type="match status" value="1"/>
</dbReference>
<evidence type="ECO:0000256" key="1">
    <source>
        <dbReference type="ARBA" id="ARBA00008455"/>
    </source>
</evidence>
<dbReference type="Proteomes" id="UP001153712">
    <property type="component" value="Chromosome 1"/>
</dbReference>
<accession>A0A9N9TFA8</accession>
<dbReference type="CDD" id="cd02248">
    <property type="entry name" value="Peptidase_C1A"/>
    <property type="match status" value="1"/>
</dbReference>
<keyword evidence="2" id="KW-0645">Protease</keyword>
<organism evidence="10 11">
    <name type="scientific">Phyllotreta striolata</name>
    <name type="common">Striped flea beetle</name>
    <name type="synonym">Crioceris striolata</name>
    <dbReference type="NCBI Taxonomy" id="444603"/>
    <lineage>
        <taxon>Eukaryota</taxon>
        <taxon>Metazoa</taxon>
        <taxon>Ecdysozoa</taxon>
        <taxon>Arthropoda</taxon>
        <taxon>Hexapoda</taxon>
        <taxon>Insecta</taxon>
        <taxon>Pterygota</taxon>
        <taxon>Neoptera</taxon>
        <taxon>Endopterygota</taxon>
        <taxon>Coleoptera</taxon>
        <taxon>Polyphaga</taxon>
        <taxon>Cucujiformia</taxon>
        <taxon>Chrysomeloidea</taxon>
        <taxon>Chrysomelidae</taxon>
        <taxon>Galerucinae</taxon>
        <taxon>Alticini</taxon>
        <taxon>Phyllotreta</taxon>
    </lineage>
</organism>
<evidence type="ECO:0000313" key="11">
    <source>
        <dbReference type="Proteomes" id="UP001153712"/>
    </source>
</evidence>
<dbReference type="PROSITE" id="PS00640">
    <property type="entry name" value="THIOL_PROTEASE_ASN"/>
    <property type="match status" value="1"/>
</dbReference>
<evidence type="ECO:0000256" key="3">
    <source>
        <dbReference type="ARBA" id="ARBA00022801"/>
    </source>
</evidence>
<keyword evidence="3" id="KW-0378">Hydrolase</keyword>
<proteinExistence type="inferred from homology"/>
<feature type="chain" id="PRO_5040382739" evidence="7">
    <location>
        <begin position="17"/>
        <end position="322"/>
    </location>
</feature>
<evidence type="ECO:0000256" key="4">
    <source>
        <dbReference type="ARBA" id="ARBA00022807"/>
    </source>
</evidence>
<sequence>MKTLIVFAAVILAASALSLHEQWGNFKVKHGKVYKNIAEEIVRFEIFQQNLKTIEEHNAKYEAGLSGFWMGVNKFSDMTSDEFQAMMNKQIASKPKFEGELHVQENVSVPSGVDWRKEGAVLEVKDQGECGSCWAFSTTGALEGQNAIKNGKKISLSEQQLLDCSGSYGNGDCDTGGSMEAAFKYVKDNGIESEEDYPYQETQLRCKASSDKTVLTISQFSNVEPSTESLRQAVGSIGPISVAIYAGYSLQHYQGGILDDSCNGQLNHGVLAVGYGESPQPYWIVKNSWGQDWGEEGFFRLARRDNLCGISDDASYPDVLYN</sequence>
<dbReference type="Pfam" id="PF00112">
    <property type="entry name" value="Peptidase_C1"/>
    <property type="match status" value="1"/>
</dbReference>
<dbReference type="PANTHER" id="PTHR12411">
    <property type="entry name" value="CYSTEINE PROTEASE FAMILY C1-RELATED"/>
    <property type="match status" value="1"/>
</dbReference>
<feature type="signal peptide" evidence="7">
    <location>
        <begin position="1"/>
        <end position="16"/>
    </location>
</feature>
<dbReference type="Gene3D" id="3.90.70.10">
    <property type="entry name" value="Cysteine proteinases"/>
    <property type="match status" value="1"/>
</dbReference>
<dbReference type="InterPro" id="IPR025660">
    <property type="entry name" value="Pept_his_AS"/>
</dbReference>
<dbReference type="GO" id="GO:0008234">
    <property type="term" value="F:cysteine-type peptidase activity"/>
    <property type="evidence" value="ECO:0007669"/>
    <property type="project" value="UniProtKB-KW"/>
</dbReference>
<evidence type="ECO:0000256" key="2">
    <source>
        <dbReference type="ARBA" id="ARBA00022670"/>
    </source>
</evidence>
<evidence type="ECO:0000259" key="9">
    <source>
        <dbReference type="SMART" id="SM00848"/>
    </source>
</evidence>
<dbReference type="PROSITE" id="PS00639">
    <property type="entry name" value="THIOL_PROTEASE_HIS"/>
    <property type="match status" value="1"/>
</dbReference>
<keyword evidence="11" id="KW-1185">Reference proteome</keyword>
<keyword evidence="6" id="KW-1015">Disulfide bond</keyword>
<protein>
    <submittedName>
        <fullName evidence="10">Uncharacterized protein</fullName>
    </submittedName>
</protein>
<dbReference type="InterPro" id="IPR038765">
    <property type="entry name" value="Papain-like_cys_pep_sf"/>
</dbReference>
<dbReference type="SUPFAM" id="SSF54001">
    <property type="entry name" value="Cysteine proteinases"/>
    <property type="match status" value="1"/>
</dbReference>
<evidence type="ECO:0000256" key="5">
    <source>
        <dbReference type="ARBA" id="ARBA00023145"/>
    </source>
</evidence>
<dbReference type="FunFam" id="3.90.70.10:FF:000006">
    <property type="entry name" value="Cathepsin S"/>
    <property type="match status" value="1"/>
</dbReference>
<dbReference type="InterPro" id="IPR025661">
    <property type="entry name" value="Pept_asp_AS"/>
</dbReference>
<evidence type="ECO:0000259" key="8">
    <source>
        <dbReference type="SMART" id="SM00645"/>
    </source>
</evidence>
<evidence type="ECO:0000256" key="7">
    <source>
        <dbReference type="SAM" id="SignalP"/>
    </source>
</evidence>
<name>A0A9N9TFA8_PHYSR</name>
<feature type="domain" description="Cathepsin propeptide inhibitor" evidence="9">
    <location>
        <begin position="23"/>
        <end position="83"/>
    </location>
</feature>
<dbReference type="InterPro" id="IPR013201">
    <property type="entry name" value="Prot_inhib_I29"/>
</dbReference>
<dbReference type="PRINTS" id="PR00705">
    <property type="entry name" value="PAPAIN"/>
</dbReference>
<dbReference type="OrthoDB" id="10253408at2759"/>
<dbReference type="AlphaFoldDB" id="A0A9N9TFA8"/>
<evidence type="ECO:0000256" key="6">
    <source>
        <dbReference type="ARBA" id="ARBA00023157"/>
    </source>
</evidence>
<dbReference type="EMBL" id="OU900094">
    <property type="protein sequence ID" value="CAG9854681.1"/>
    <property type="molecule type" value="Genomic_DNA"/>
</dbReference>
<feature type="domain" description="Peptidase C1A papain C-terminal" evidence="8">
    <location>
        <begin position="109"/>
        <end position="318"/>
    </location>
</feature>
<reference evidence="10" key="1">
    <citation type="submission" date="2022-01" db="EMBL/GenBank/DDBJ databases">
        <authorList>
            <person name="King R."/>
        </authorList>
    </citation>
    <scope>NUCLEOTIDE SEQUENCE</scope>
</reference>
<dbReference type="InterPro" id="IPR000668">
    <property type="entry name" value="Peptidase_C1A_C"/>
</dbReference>
<dbReference type="InterPro" id="IPR039417">
    <property type="entry name" value="Peptidase_C1A_papain-like"/>
</dbReference>
<dbReference type="InterPro" id="IPR013128">
    <property type="entry name" value="Peptidase_C1A"/>
</dbReference>
<comment type="similarity">
    <text evidence="1">Belongs to the peptidase C1 family.</text>
</comment>
<dbReference type="InterPro" id="IPR000169">
    <property type="entry name" value="Pept_cys_AS"/>
</dbReference>
<gene>
    <name evidence="10" type="ORF">PHYEVI_LOCUS1141</name>
</gene>
<dbReference type="SMART" id="SM00645">
    <property type="entry name" value="Pept_C1"/>
    <property type="match status" value="1"/>
</dbReference>
<dbReference type="GO" id="GO:0006508">
    <property type="term" value="P:proteolysis"/>
    <property type="evidence" value="ECO:0007669"/>
    <property type="project" value="UniProtKB-KW"/>
</dbReference>
<keyword evidence="7" id="KW-0732">Signal</keyword>